<protein>
    <recommendedName>
        <fullName evidence="4">HPP family protein</fullName>
    </recommendedName>
</protein>
<gene>
    <name evidence="2" type="ORF">FE784_16250</name>
</gene>
<dbReference type="RefSeq" id="WP_139603275.1">
    <property type="nucleotide sequence ID" value="NZ_VDCQ01000021.1"/>
</dbReference>
<dbReference type="Proteomes" id="UP000307943">
    <property type="component" value="Unassembled WGS sequence"/>
</dbReference>
<dbReference type="OrthoDB" id="2663140at2"/>
<accession>A0A5C4T806</accession>
<dbReference type="EMBL" id="VDCQ01000021">
    <property type="protein sequence ID" value="TNJ65151.1"/>
    <property type="molecule type" value="Genomic_DNA"/>
</dbReference>
<keyword evidence="1" id="KW-0472">Membrane</keyword>
<keyword evidence="1" id="KW-1133">Transmembrane helix</keyword>
<feature type="transmembrane region" description="Helical" evidence="1">
    <location>
        <begin position="76"/>
        <end position="101"/>
    </location>
</feature>
<dbReference type="AlphaFoldDB" id="A0A5C4T806"/>
<keyword evidence="1" id="KW-0812">Transmembrane</keyword>
<proteinExistence type="predicted"/>
<evidence type="ECO:0000256" key="1">
    <source>
        <dbReference type="SAM" id="Phobius"/>
    </source>
</evidence>
<evidence type="ECO:0000313" key="2">
    <source>
        <dbReference type="EMBL" id="TNJ65151.1"/>
    </source>
</evidence>
<keyword evidence="3" id="KW-1185">Reference proteome</keyword>
<name>A0A5C4T806_9BACL</name>
<evidence type="ECO:0008006" key="4">
    <source>
        <dbReference type="Google" id="ProtNLM"/>
    </source>
</evidence>
<organism evidence="2 3">
    <name type="scientific">Paenibacillus hemerocallicola</name>
    <dbReference type="NCBI Taxonomy" id="1172614"/>
    <lineage>
        <taxon>Bacteria</taxon>
        <taxon>Bacillati</taxon>
        <taxon>Bacillota</taxon>
        <taxon>Bacilli</taxon>
        <taxon>Bacillales</taxon>
        <taxon>Paenibacillaceae</taxon>
        <taxon>Paenibacillus</taxon>
    </lineage>
</organism>
<evidence type="ECO:0000313" key="3">
    <source>
        <dbReference type="Proteomes" id="UP000307943"/>
    </source>
</evidence>
<sequence length="157" mass="16729">MWIKSAVICCYLLAAYWLSSHFGILKMCFYPTLGAFSYFFISRSLSKNESAKVVTAAVSASAAGSLLHAMSPGPLAFLLTCILTIAAIQLIRIQAAPILAVSLIPFFAPLPAVWTLPVFVCASLMGLLAALQISRGLEAVWASVRMGTKAETKAADL</sequence>
<comment type="caution">
    <text evidence="2">The sequence shown here is derived from an EMBL/GenBank/DDBJ whole genome shotgun (WGS) entry which is preliminary data.</text>
</comment>
<reference evidence="2 3" key="1">
    <citation type="submission" date="2019-05" db="EMBL/GenBank/DDBJ databases">
        <title>We sequenced the genome of Paenibacillus hemerocallicola KCTC 33185 for further insight into its adaptation and study the phylogeny of Paenibacillus.</title>
        <authorList>
            <person name="Narsing Rao M.P."/>
        </authorList>
    </citation>
    <scope>NUCLEOTIDE SEQUENCE [LARGE SCALE GENOMIC DNA]</scope>
    <source>
        <strain evidence="2 3">KCTC 33185</strain>
    </source>
</reference>